<comment type="caution">
    <text evidence="1">The sequence shown here is derived from an EMBL/GenBank/DDBJ whole genome shotgun (WGS) entry which is preliminary data.</text>
</comment>
<evidence type="ECO:0008006" key="3">
    <source>
        <dbReference type="Google" id="ProtNLM"/>
    </source>
</evidence>
<dbReference type="EMBL" id="AXCV01000191">
    <property type="protein sequence ID" value="KGO31834.1"/>
    <property type="molecule type" value="Genomic_DNA"/>
</dbReference>
<evidence type="ECO:0000313" key="1">
    <source>
        <dbReference type="EMBL" id="KGO31834.1"/>
    </source>
</evidence>
<dbReference type="Gene3D" id="3.40.50.2000">
    <property type="entry name" value="Glycogen Phosphorylase B"/>
    <property type="match status" value="2"/>
</dbReference>
<gene>
    <name evidence="1" type="ORF">Q757_04755</name>
</gene>
<dbReference type="Proteomes" id="UP000030023">
    <property type="component" value="Unassembled WGS sequence"/>
</dbReference>
<reference evidence="1 2" key="1">
    <citation type="journal article" date="2014" name="Antonie Van Leeuwenhoek">
        <title>Oenococcus alcoholitolerans sp. nov., a lactic acid bacteria isolated from cachaca and ethanol fermentation processes.</title>
        <authorList>
            <person name="Badotti F."/>
            <person name="Moreira A.P."/>
            <person name="Tonon L.A."/>
            <person name="de Lucena B.T."/>
            <person name="Gomes Fde C."/>
            <person name="Kruger R."/>
            <person name="Thompson C.C."/>
            <person name="de Morais M.A.Jr."/>
            <person name="Rosa C.A."/>
            <person name="Thompson F.L."/>
        </authorList>
    </citation>
    <scope>NUCLEOTIDE SEQUENCE [LARGE SCALE GENOMIC DNA]</scope>
    <source>
        <strain evidence="1 2">UFRJ-M7.2.18</strain>
    </source>
</reference>
<keyword evidence="2" id="KW-1185">Reference proteome</keyword>
<sequence>MIFFINSNMQKNKSGIEHAELKRAQLFDEFKTNYCFLLLNWSVFLHKDLKEAGLKDDQVINLFDYFQGFSNVKEKILTIDDLDFGSSKIRIEPDLKHNRFLVWKTDYATNLPAKEYLAERVNLFSDSADKRVFSRELFDQTGNIYTVDFYDWRGFKTMSQWYDQHHQVAVQSWFGRSGAPVVDAFFRNNAQGDATIYWRLRDHSGQIHIFSSVEKLQRFFLDSINDDFFDKERPNIFIFDRAELGDWALKKLRRPAYSVFYLHSSHTVDSQNAKHSLLNNNYEYAFWNLDSYDAIAASTDKQAEDVKERFLPNNSVLTIPVGSIPDIHFKKGLVETSKRRKIPLWFLHAFQLRSSWINYFLLLI</sequence>
<accession>A0ABR4XRY1</accession>
<proteinExistence type="predicted"/>
<evidence type="ECO:0000313" key="2">
    <source>
        <dbReference type="Proteomes" id="UP000030023"/>
    </source>
</evidence>
<name>A0ABR4XRY1_9LACO</name>
<organism evidence="1 2">
    <name type="scientific">Oenococcus alcoholitolerans</name>
    <dbReference type="NCBI Taxonomy" id="931074"/>
    <lineage>
        <taxon>Bacteria</taxon>
        <taxon>Bacillati</taxon>
        <taxon>Bacillota</taxon>
        <taxon>Bacilli</taxon>
        <taxon>Lactobacillales</taxon>
        <taxon>Lactobacillaceae</taxon>
        <taxon>Oenococcus</taxon>
    </lineage>
</organism>
<protein>
    <recommendedName>
        <fullName evidence="3">Glycosyl transferase</fullName>
    </recommendedName>
</protein>